<reference evidence="2" key="2">
    <citation type="journal article" date="2022" name="Microbiol. Resour. Announc.">
        <title>Metagenome Sequencing to Explore Phylogenomics of Terrestrial Cyanobacteria.</title>
        <authorList>
            <person name="Ward R.D."/>
            <person name="Stajich J.E."/>
            <person name="Johansen J.R."/>
            <person name="Huntemann M."/>
            <person name="Clum A."/>
            <person name="Foster B."/>
            <person name="Foster B."/>
            <person name="Roux S."/>
            <person name="Palaniappan K."/>
            <person name="Varghese N."/>
            <person name="Mukherjee S."/>
            <person name="Reddy T.B.K."/>
            <person name="Daum C."/>
            <person name="Copeland A."/>
            <person name="Chen I.A."/>
            <person name="Ivanova N.N."/>
            <person name="Kyrpides N.C."/>
            <person name="Shapiro N."/>
            <person name="Eloe-Fadrosh E.A."/>
            <person name="Pietrasiak N."/>
        </authorList>
    </citation>
    <scope>NUCLEOTIDE SEQUENCE</scope>
    <source>
        <strain evidence="2">UHER 2000/2452</strain>
    </source>
</reference>
<dbReference type="Proteomes" id="UP000757435">
    <property type="component" value="Unassembled WGS sequence"/>
</dbReference>
<evidence type="ECO:0000313" key="3">
    <source>
        <dbReference type="Proteomes" id="UP000757435"/>
    </source>
</evidence>
<dbReference type="InterPro" id="IPR007111">
    <property type="entry name" value="NACHT_NTPase"/>
</dbReference>
<dbReference type="InterPro" id="IPR042095">
    <property type="entry name" value="SUMF_sf"/>
</dbReference>
<dbReference type="SUPFAM" id="SSF56436">
    <property type="entry name" value="C-type lectin-like"/>
    <property type="match status" value="1"/>
</dbReference>
<accession>A0A951UM20</accession>
<feature type="domain" description="NACHT" evidence="1">
    <location>
        <begin position="179"/>
        <end position="309"/>
    </location>
</feature>
<name>A0A951UM20_9CYAN</name>
<dbReference type="PANTHER" id="PTHR46844">
    <property type="entry name" value="SLR5058 PROTEIN"/>
    <property type="match status" value="1"/>
</dbReference>
<evidence type="ECO:0000259" key="1">
    <source>
        <dbReference type="PROSITE" id="PS50837"/>
    </source>
</evidence>
<dbReference type="InterPro" id="IPR003593">
    <property type="entry name" value="AAA+_ATPase"/>
</dbReference>
<evidence type="ECO:0000313" key="2">
    <source>
        <dbReference type="EMBL" id="MBW4658940.1"/>
    </source>
</evidence>
<gene>
    <name evidence="2" type="ORF">KME15_09710</name>
</gene>
<organism evidence="2 3">
    <name type="scientific">Drouetiella hepatica Uher 2000/2452</name>
    <dbReference type="NCBI Taxonomy" id="904376"/>
    <lineage>
        <taxon>Bacteria</taxon>
        <taxon>Bacillati</taxon>
        <taxon>Cyanobacteriota</taxon>
        <taxon>Cyanophyceae</taxon>
        <taxon>Oculatellales</taxon>
        <taxon>Oculatellaceae</taxon>
        <taxon>Drouetiella</taxon>
    </lineage>
</organism>
<protein>
    <submittedName>
        <fullName evidence="2">NACHT domain-containing protein</fullName>
    </submittedName>
</protein>
<comment type="caution">
    <text evidence="2">The sequence shown here is derived from an EMBL/GenBank/DDBJ whole genome shotgun (WGS) entry which is preliminary data.</text>
</comment>
<dbReference type="InterPro" id="IPR027417">
    <property type="entry name" value="P-loop_NTPase"/>
</dbReference>
<dbReference type="SUPFAM" id="SSF52540">
    <property type="entry name" value="P-loop containing nucleoside triphosphate hydrolases"/>
    <property type="match status" value="1"/>
</dbReference>
<dbReference type="InterPro" id="IPR016187">
    <property type="entry name" value="CTDL_fold"/>
</dbReference>
<dbReference type="EMBL" id="JAHHHD010000008">
    <property type="protein sequence ID" value="MBW4658940.1"/>
    <property type="molecule type" value="Genomic_DNA"/>
</dbReference>
<sequence length="772" mass="88197">MTQPSPNPQTSFIEQIKKLVQDTLLSWGLPGAGVGLTVHFGLQGNWGGAIVSLLGTAILTFLLKFFTKLDPRLDALAEWSVSQVEQFALLLWWSVTGQFQGKYYQTLIYRLRDFRVQGLKTKGSFSLDLQKVFVPLRVAPESADRVPSDLIQTLIQARENNKLGIWDFLAVLPQQPSFRRMVILGPPGSGKSTLLEHLALSYAQNSRQPTHQRVPRLIPILLYLRDVQEAIATDSPPTLAALMDQQESLQELRRSPHWFETRLKQGRCLVMLDGLDEVADPHRRQQVSQWCDRQIQRYPTTPFILTSRPFGYRSAPLMQVGMLLEILPFDLKQMQQFIQNWYLQNEIMRGLGRDDRGVRHHAEQQSRDLIKRIQYSPAIAAMALNPLLLTMIATVHCYRGALPGRRVELYAEICDVLLGRRQEAKGLPDKLTALQKRSVLQVLALNRMRKESSDFTLLQGSLLIQKKLVAVAGDRVSPEEFLRQVENISGLLLEKESGKYAFAHKSFQEYLASAQIKESQQELLLARHIDNPWWEETTRLYAAQSDASYLIWTALQKGTVETLTLAYDCLEESLSVEDGKVRKELEERLEQGLEAIDPAIFKLAAEVKLQRRLHKLLRIDDRTEIDMGYVSCAEYQLFVDEKRLSGENYQPQYWTGDRFPPGTANQAIVGVRASDAKAFCEWLTQHSSTLGETYLEGEAAVFMGEFRFRLPTLDEVQQHSGAVSISCWCWDGDRVVTHGIKSRDLWYDQKRDPQRTDKIPAWDGIRIVRYIC</sequence>
<dbReference type="AlphaFoldDB" id="A0A951UM20"/>
<dbReference type="PROSITE" id="PS50837">
    <property type="entry name" value="NACHT"/>
    <property type="match status" value="1"/>
</dbReference>
<dbReference type="PANTHER" id="PTHR46844:SF1">
    <property type="entry name" value="SLR5058 PROTEIN"/>
    <property type="match status" value="1"/>
</dbReference>
<proteinExistence type="predicted"/>
<dbReference type="Pfam" id="PF05729">
    <property type="entry name" value="NACHT"/>
    <property type="match status" value="1"/>
</dbReference>
<dbReference type="Gene3D" id="3.40.50.300">
    <property type="entry name" value="P-loop containing nucleotide triphosphate hydrolases"/>
    <property type="match status" value="1"/>
</dbReference>
<dbReference type="Gene3D" id="3.90.1580.10">
    <property type="entry name" value="paralog of FGE (formylglycine-generating enzyme)"/>
    <property type="match status" value="1"/>
</dbReference>
<reference evidence="2" key="1">
    <citation type="submission" date="2021-05" db="EMBL/GenBank/DDBJ databases">
        <authorList>
            <person name="Pietrasiak N."/>
            <person name="Ward R."/>
            <person name="Stajich J.E."/>
            <person name="Kurbessoian T."/>
        </authorList>
    </citation>
    <scope>NUCLEOTIDE SEQUENCE</scope>
    <source>
        <strain evidence="2">UHER 2000/2452</strain>
    </source>
</reference>
<dbReference type="SMART" id="SM00382">
    <property type="entry name" value="AAA"/>
    <property type="match status" value="1"/>
</dbReference>